<name>A0A0A9E5V9_ARUDO</name>
<reference evidence="2" key="2">
    <citation type="journal article" date="2015" name="Data Brief">
        <title>Shoot transcriptome of the giant reed, Arundo donax.</title>
        <authorList>
            <person name="Barrero R.A."/>
            <person name="Guerrero F.D."/>
            <person name="Moolhuijzen P."/>
            <person name="Goolsby J.A."/>
            <person name="Tidwell J."/>
            <person name="Bellgard S.E."/>
            <person name="Bellgard M.I."/>
        </authorList>
    </citation>
    <scope>NUCLEOTIDE SEQUENCE</scope>
    <source>
        <tissue evidence="2">Shoot tissue taken approximately 20 cm above the soil surface</tissue>
    </source>
</reference>
<reference evidence="2" key="1">
    <citation type="submission" date="2014-09" db="EMBL/GenBank/DDBJ databases">
        <authorList>
            <person name="Magalhaes I.L.F."/>
            <person name="Oliveira U."/>
            <person name="Santos F.R."/>
            <person name="Vidigal T.H.D.A."/>
            <person name="Brescovit A.D."/>
            <person name="Santos A.J."/>
        </authorList>
    </citation>
    <scope>NUCLEOTIDE SEQUENCE</scope>
    <source>
        <tissue evidence="2">Shoot tissue taken approximately 20 cm above the soil surface</tissue>
    </source>
</reference>
<sequence>MVVGEVEELERGEAEVGNMAGERVVGEIEREELGEVGESDGERPVEAVEGEVEHLEAPQPREPLRQRAREGVPLEVEPRERGEAEEVVGERAGEVVGAEAEHLQRGEAAERARRDGAREAQPREAQRDDAGAVGAAGDPRPGGTDARGGGPVDARLAAAAHRGEEVEQRRLVAVRLGGGEPEAAEQERRHAERQPGRHGGGLVVGLRLLDLSNYTAGGEREREGKGREEKEKVAGCWLGLGKRLRVLETGRVPPSAARGWGFPGCCRASGL</sequence>
<dbReference type="AlphaFoldDB" id="A0A0A9E5V9"/>
<organism evidence="2">
    <name type="scientific">Arundo donax</name>
    <name type="common">Giant reed</name>
    <name type="synonym">Donax arundinaceus</name>
    <dbReference type="NCBI Taxonomy" id="35708"/>
    <lineage>
        <taxon>Eukaryota</taxon>
        <taxon>Viridiplantae</taxon>
        <taxon>Streptophyta</taxon>
        <taxon>Embryophyta</taxon>
        <taxon>Tracheophyta</taxon>
        <taxon>Spermatophyta</taxon>
        <taxon>Magnoliopsida</taxon>
        <taxon>Liliopsida</taxon>
        <taxon>Poales</taxon>
        <taxon>Poaceae</taxon>
        <taxon>PACMAD clade</taxon>
        <taxon>Arundinoideae</taxon>
        <taxon>Arundineae</taxon>
        <taxon>Arundo</taxon>
    </lineage>
</organism>
<feature type="compositionally biased region" description="Low complexity" evidence="1">
    <location>
        <begin position="131"/>
        <end position="143"/>
    </location>
</feature>
<feature type="compositionally biased region" description="Basic and acidic residues" evidence="1">
    <location>
        <begin position="185"/>
        <end position="195"/>
    </location>
</feature>
<evidence type="ECO:0000256" key="1">
    <source>
        <dbReference type="SAM" id="MobiDB-lite"/>
    </source>
</evidence>
<feature type="region of interest" description="Disordered" evidence="1">
    <location>
        <begin position="1"/>
        <end position="202"/>
    </location>
</feature>
<dbReference type="EMBL" id="GBRH01204615">
    <property type="protein sequence ID" value="JAD93280.1"/>
    <property type="molecule type" value="Transcribed_RNA"/>
</dbReference>
<accession>A0A0A9E5V9</accession>
<proteinExistence type="predicted"/>
<feature type="compositionally biased region" description="Basic and acidic residues" evidence="1">
    <location>
        <begin position="24"/>
        <end position="33"/>
    </location>
</feature>
<feature type="compositionally biased region" description="Basic and acidic residues" evidence="1">
    <location>
        <begin position="40"/>
        <end position="56"/>
    </location>
</feature>
<feature type="compositionally biased region" description="Basic and acidic residues" evidence="1">
    <location>
        <begin position="161"/>
        <end position="170"/>
    </location>
</feature>
<evidence type="ECO:0000313" key="2">
    <source>
        <dbReference type="EMBL" id="JAD93280.1"/>
    </source>
</evidence>
<feature type="compositionally biased region" description="Basic and acidic residues" evidence="1">
    <location>
        <begin position="62"/>
        <end position="130"/>
    </location>
</feature>
<protein>
    <submittedName>
        <fullName evidence="2">Uncharacterized protein</fullName>
    </submittedName>
</protein>